<evidence type="ECO:0000256" key="2">
    <source>
        <dbReference type="ARBA" id="ARBA00012438"/>
    </source>
</evidence>
<dbReference type="CDD" id="cd17580">
    <property type="entry name" value="REC_2_DhkD-like"/>
    <property type="match status" value="1"/>
</dbReference>
<feature type="domain" description="Histidine kinase" evidence="7">
    <location>
        <begin position="276"/>
        <end position="493"/>
    </location>
</feature>
<dbReference type="InterPro" id="IPR003594">
    <property type="entry name" value="HATPase_dom"/>
</dbReference>
<dbReference type="PRINTS" id="PR00344">
    <property type="entry name" value="BCTRLSENSOR"/>
</dbReference>
<dbReference type="CDD" id="cd00130">
    <property type="entry name" value="PAS"/>
    <property type="match status" value="1"/>
</dbReference>
<dbReference type="SUPFAM" id="SSF52172">
    <property type="entry name" value="CheY-like"/>
    <property type="match status" value="1"/>
</dbReference>
<feature type="domain" description="Response regulatory" evidence="8">
    <location>
        <begin position="513"/>
        <end position="629"/>
    </location>
</feature>
<dbReference type="PANTHER" id="PTHR43047">
    <property type="entry name" value="TWO-COMPONENT HISTIDINE PROTEIN KINASE"/>
    <property type="match status" value="1"/>
</dbReference>
<dbReference type="InterPro" id="IPR005467">
    <property type="entry name" value="His_kinase_dom"/>
</dbReference>
<feature type="modified residue" description="4-aspartylphosphate" evidence="6">
    <location>
        <position position="562"/>
    </location>
</feature>
<dbReference type="Pfam" id="PF08448">
    <property type="entry name" value="PAS_4"/>
    <property type="match status" value="1"/>
</dbReference>
<dbReference type="SMART" id="SM00388">
    <property type="entry name" value="HisKA"/>
    <property type="match status" value="1"/>
</dbReference>
<reference evidence="10 11" key="1">
    <citation type="submission" date="2019-11" db="EMBL/GenBank/DDBJ databases">
        <title>Whole-genome sequence of a Rhodoblastus acidophilus DSM 142.</title>
        <authorList>
            <person name="Kyndt J.A."/>
            <person name="Meyer T.E."/>
        </authorList>
    </citation>
    <scope>NUCLEOTIDE SEQUENCE [LARGE SCALE GENOMIC DNA]</scope>
    <source>
        <strain evidence="10 11">DSM 142</strain>
    </source>
</reference>
<feature type="domain" description="PAC" evidence="9">
    <location>
        <begin position="210"/>
        <end position="265"/>
    </location>
</feature>
<feature type="domain" description="PAC" evidence="9">
    <location>
        <begin position="79"/>
        <end position="132"/>
    </location>
</feature>
<comment type="caution">
    <text evidence="10">The sequence shown here is derived from an EMBL/GenBank/DDBJ whole genome shotgun (WGS) entry which is preliminary data.</text>
</comment>
<dbReference type="FunFam" id="3.30.565.10:FF:000006">
    <property type="entry name" value="Sensor histidine kinase WalK"/>
    <property type="match status" value="1"/>
</dbReference>
<dbReference type="InterPro" id="IPR036097">
    <property type="entry name" value="HisK_dim/P_sf"/>
</dbReference>
<dbReference type="SMART" id="SM00448">
    <property type="entry name" value="REC"/>
    <property type="match status" value="1"/>
</dbReference>
<sequence>MQGKDTSFFRLLADNSPLFIGMCDMNLRPFYGNDAGRRLVGIDNLQHFSETPVTAFFFPEDQDFILNEFFPQVFKEGRAETEIRFRHFKTGEAIWMIYDVFVLKDESGKAVGLATLSRDITERKNAEQREKRRASELQAILDTAPLGVSIALDPSGERIEGNRALEEMFGVAFKGEFSKRGAKPAAYRLFRDGRELPTPELPMQRALRGETVEGQVLDVVRADGLALTAFAKATSLRDDKGQICGAVGAFLDVTRLKQAEDALREADRRKDEFIAMLAHELRNPLAPLKTGLALLRSGVDRAKAARLHDTMARQVDHLVRLVDDLLEVARFSRGLIELRRESIDLAQVVDDAVAASQPLMAERQNALTRSLAPEPLPLDADPTRLAQVLTNLLNNAAKFTPSGGRIEIATRREAGDAVVSVRDNGAGIPSEKLGCIFELFTQLDSGDASHGGGLGIGLAMVRKLVEMHGGRVEVFSEGLGRGSEFIVRLPLAQTNAPRVEPTASAPAHVARRRILVVDDSRDIADVLVMLLETLDEDVRVAYDGQSALELVAAFKPEIVFLDIGMPEMDGYETARRIRQLPEGKRMFLIALTGWGQEQDRRRTREAGFDEHLVKPVNFEQVQALLAERSAESAGASSVSQG</sequence>
<organism evidence="10 11">
    <name type="scientific">Rhodoblastus acidophilus</name>
    <name type="common">Rhodopseudomonas acidophila</name>
    <dbReference type="NCBI Taxonomy" id="1074"/>
    <lineage>
        <taxon>Bacteria</taxon>
        <taxon>Pseudomonadati</taxon>
        <taxon>Pseudomonadota</taxon>
        <taxon>Alphaproteobacteria</taxon>
        <taxon>Hyphomicrobiales</taxon>
        <taxon>Rhodoblastaceae</taxon>
        <taxon>Rhodoblastus</taxon>
    </lineage>
</organism>
<dbReference type="Pfam" id="PF00512">
    <property type="entry name" value="HisKA"/>
    <property type="match status" value="1"/>
</dbReference>
<dbReference type="SUPFAM" id="SSF55785">
    <property type="entry name" value="PYP-like sensor domain (PAS domain)"/>
    <property type="match status" value="2"/>
</dbReference>
<dbReference type="GO" id="GO:0000155">
    <property type="term" value="F:phosphorelay sensor kinase activity"/>
    <property type="evidence" value="ECO:0007669"/>
    <property type="project" value="InterPro"/>
</dbReference>
<dbReference type="InterPro" id="IPR000700">
    <property type="entry name" value="PAS-assoc_C"/>
</dbReference>
<dbReference type="SMART" id="SM00387">
    <property type="entry name" value="HATPase_c"/>
    <property type="match status" value="1"/>
</dbReference>
<evidence type="ECO:0000256" key="5">
    <source>
        <dbReference type="ARBA" id="ARBA00022777"/>
    </source>
</evidence>
<evidence type="ECO:0000259" key="8">
    <source>
        <dbReference type="PROSITE" id="PS50110"/>
    </source>
</evidence>
<evidence type="ECO:0000256" key="4">
    <source>
        <dbReference type="ARBA" id="ARBA00022679"/>
    </source>
</evidence>
<dbReference type="PROSITE" id="PS50110">
    <property type="entry name" value="RESPONSE_REGULATORY"/>
    <property type="match status" value="1"/>
</dbReference>
<dbReference type="CDD" id="cd00082">
    <property type="entry name" value="HisKA"/>
    <property type="match status" value="1"/>
</dbReference>
<dbReference type="Gene3D" id="3.30.565.10">
    <property type="entry name" value="Histidine kinase-like ATPase, C-terminal domain"/>
    <property type="match status" value="1"/>
</dbReference>
<dbReference type="PROSITE" id="PS50113">
    <property type="entry name" value="PAC"/>
    <property type="match status" value="2"/>
</dbReference>
<dbReference type="Pfam" id="PF02518">
    <property type="entry name" value="HATPase_c"/>
    <property type="match status" value="1"/>
</dbReference>
<dbReference type="AlphaFoldDB" id="A0A6N8DRA7"/>
<evidence type="ECO:0000256" key="3">
    <source>
        <dbReference type="ARBA" id="ARBA00022553"/>
    </source>
</evidence>
<comment type="catalytic activity">
    <reaction evidence="1">
        <text>ATP + protein L-histidine = ADP + protein N-phospho-L-histidine.</text>
        <dbReference type="EC" id="2.7.13.3"/>
    </reaction>
</comment>
<dbReference type="InterPro" id="IPR003661">
    <property type="entry name" value="HisK_dim/P_dom"/>
</dbReference>
<evidence type="ECO:0000259" key="7">
    <source>
        <dbReference type="PROSITE" id="PS50109"/>
    </source>
</evidence>
<evidence type="ECO:0000259" key="9">
    <source>
        <dbReference type="PROSITE" id="PS50113"/>
    </source>
</evidence>
<dbReference type="RefSeq" id="WP_155446041.1">
    <property type="nucleotide sequence ID" value="NZ_JAOQNR010000010.1"/>
</dbReference>
<dbReference type="Pfam" id="PF13188">
    <property type="entry name" value="PAS_8"/>
    <property type="match status" value="1"/>
</dbReference>
<dbReference type="SUPFAM" id="SSF47384">
    <property type="entry name" value="Homodimeric domain of signal transducing histidine kinase"/>
    <property type="match status" value="1"/>
</dbReference>
<dbReference type="Pfam" id="PF00072">
    <property type="entry name" value="Response_reg"/>
    <property type="match status" value="1"/>
</dbReference>
<keyword evidence="4" id="KW-0808">Transferase</keyword>
<dbReference type="Gene3D" id="3.40.50.2300">
    <property type="match status" value="1"/>
</dbReference>
<dbReference type="Gene3D" id="3.30.450.20">
    <property type="entry name" value="PAS domain"/>
    <property type="match status" value="2"/>
</dbReference>
<dbReference type="InterPro" id="IPR004358">
    <property type="entry name" value="Sig_transdc_His_kin-like_C"/>
</dbReference>
<keyword evidence="5" id="KW-0418">Kinase</keyword>
<evidence type="ECO:0000313" key="10">
    <source>
        <dbReference type="EMBL" id="MTV31354.1"/>
    </source>
</evidence>
<dbReference type="GO" id="GO:0009927">
    <property type="term" value="F:histidine phosphotransfer kinase activity"/>
    <property type="evidence" value="ECO:0007669"/>
    <property type="project" value="TreeGrafter"/>
</dbReference>
<evidence type="ECO:0000256" key="6">
    <source>
        <dbReference type="PROSITE-ProRule" id="PRU00169"/>
    </source>
</evidence>
<dbReference type="PANTHER" id="PTHR43047:SF72">
    <property type="entry name" value="OSMOSENSING HISTIDINE PROTEIN KINASE SLN1"/>
    <property type="match status" value="1"/>
</dbReference>
<keyword evidence="3 6" id="KW-0597">Phosphoprotein</keyword>
<dbReference type="InterPro" id="IPR013656">
    <property type="entry name" value="PAS_4"/>
</dbReference>
<dbReference type="EC" id="2.7.13.3" evidence="2"/>
<gene>
    <name evidence="10" type="ORF">GJ654_10150</name>
</gene>
<dbReference type="EMBL" id="WNKS01000007">
    <property type="protein sequence ID" value="MTV31354.1"/>
    <property type="molecule type" value="Genomic_DNA"/>
</dbReference>
<dbReference type="PROSITE" id="PS50109">
    <property type="entry name" value="HIS_KIN"/>
    <property type="match status" value="1"/>
</dbReference>
<dbReference type="InterPro" id="IPR035965">
    <property type="entry name" value="PAS-like_dom_sf"/>
</dbReference>
<name>A0A6N8DRA7_RHOAC</name>
<dbReference type="InterPro" id="IPR001789">
    <property type="entry name" value="Sig_transdc_resp-reg_receiver"/>
</dbReference>
<dbReference type="Proteomes" id="UP000439113">
    <property type="component" value="Unassembled WGS sequence"/>
</dbReference>
<accession>A0A6N8DRA7</accession>
<protein>
    <recommendedName>
        <fullName evidence="2">histidine kinase</fullName>
        <ecNumber evidence="2">2.7.13.3</ecNumber>
    </recommendedName>
</protein>
<dbReference type="Gene3D" id="1.10.287.130">
    <property type="match status" value="1"/>
</dbReference>
<dbReference type="CDD" id="cd00075">
    <property type="entry name" value="HATPase"/>
    <property type="match status" value="1"/>
</dbReference>
<dbReference type="InterPro" id="IPR000014">
    <property type="entry name" value="PAS"/>
</dbReference>
<proteinExistence type="predicted"/>
<dbReference type="NCBIfam" id="TIGR00229">
    <property type="entry name" value="sensory_box"/>
    <property type="match status" value="1"/>
</dbReference>
<dbReference type="InterPro" id="IPR036890">
    <property type="entry name" value="HATPase_C_sf"/>
</dbReference>
<dbReference type="InterPro" id="IPR011006">
    <property type="entry name" value="CheY-like_superfamily"/>
</dbReference>
<dbReference type="SUPFAM" id="SSF55874">
    <property type="entry name" value="ATPase domain of HSP90 chaperone/DNA topoisomerase II/histidine kinase"/>
    <property type="match status" value="1"/>
</dbReference>
<dbReference type="OrthoDB" id="7991996at2"/>
<evidence type="ECO:0000313" key="11">
    <source>
        <dbReference type="Proteomes" id="UP000439113"/>
    </source>
</evidence>
<dbReference type="GO" id="GO:0005886">
    <property type="term" value="C:plasma membrane"/>
    <property type="evidence" value="ECO:0007669"/>
    <property type="project" value="TreeGrafter"/>
</dbReference>
<evidence type="ECO:0000256" key="1">
    <source>
        <dbReference type="ARBA" id="ARBA00000085"/>
    </source>
</evidence>